<comment type="function">
    <text evidence="1">Molecular chaperone; assists the folding of proteins upon ATP hydrolysis.</text>
</comment>
<comment type="subunit">
    <text evidence="4">Component of the T-complex protein 1 (TCP1) complex.</text>
</comment>
<keyword evidence="9 11" id="KW-0067">ATP-binding</keyword>
<dbReference type="Gene3D" id="3.50.7.10">
    <property type="entry name" value="GroEL"/>
    <property type="match status" value="1"/>
</dbReference>
<dbReference type="InterPro" id="IPR012717">
    <property type="entry name" value="Chap_CCT_delta"/>
</dbReference>
<dbReference type="InterPro" id="IPR027413">
    <property type="entry name" value="GROEL-like_equatorial_sf"/>
</dbReference>
<dbReference type="RefSeq" id="XP_040744816.1">
    <property type="nucleotide sequence ID" value="XM_040887044.1"/>
</dbReference>
<comment type="subunit">
    <text evidence="5">Heterooligomeric complex of about 850 to 900 kDa that forms two stacked rings, 12 to 16 nm in diameter.</text>
</comment>
<dbReference type="PRINTS" id="PR00304">
    <property type="entry name" value="TCOMPLEXTCP1"/>
</dbReference>
<evidence type="ECO:0000256" key="2">
    <source>
        <dbReference type="ARBA" id="ARBA00004496"/>
    </source>
</evidence>
<dbReference type="SUPFAM" id="SSF54849">
    <property type="entry name" value="GroEL-intermediate domain like"/>
    <property type="match status" value="1"/>
</dbReference>
<evidence type="ECO:0000256" key="7">
    <source>
        <dbReference type="ARBA" id="ARBA00022490"/>
    </source>
</evidence>
<evidence type="ECO:0000256" key="10">
    <source>
        <dbReference type="ARBA" id="ARBA00023186"/>
    </source>
</evidence>
<evidence type="ECO:0000313" key="15">
    <source>
        <dbReference type="Proteomes" id="UP000193922"/>
    </source>
</evidence>
<dbReference type="Proteomes" id="UP000193922">
    <property type="component" value="Unassembled WGS sequence"/>
</dbReference>
<dbReference type="AlphaFoldDB" id="A0A1Y1WCN9"/>
<dbReference type="FunFam" id="3.50.7.10:FF:000010">
    <property type="entry name" value="T-complex protein 1 subunit delta"/>
    <property type="match status" value="1"/>
</dbReference>
<dbReference type="GO" id="GO:0005524">
    <property type="term" value="F:ATP binding"/>
    <property type="evidence" value="ECO:0007669"/>
    <property type="project" value="UniProtKB-KW"/>
</dbReference>
<evidence type="ECO:0000256" key="3">
    <source>
        <dbReference type="ARBA" id="ARBA00008020"/>
    </source>
</evidence>
<organism evidence="14 15">
    <name type="scientific">Linderina pennispora</name>
    <dbReference type="NCBI Taxonomy" id="61395"/>
    <lineage>
        <taxon>Eukaryota</taxon>
        <taxon>Fungi</taxon>
        <taxon>Fungi incertae sedis</taxon>
        <taxon>Zoopagomycota</taxon>
        <taxon>Kickxellomycotina</taxon>
        <taxon>Kickxellomycetes</taxon>
        <taxon>Kickxellales</taxon>
        <taxon>Kickxellaceae</taxon>
        <taxon>Linderina</taxon>
    </lineage>
</organism>
<dbReference type="CDD" id="cd03338">
    <property type="entry name" value="TCP1_delta"/>
    <property type="match status" value="1"/>
</dbReference>
<dbReference type="InterPro" id="IPR027410">
    <property type="entry name" value="TCP-1-like_intermed_sf"/>
</dbReference>
<dbReference type="GO" id="GO:0051082">
    <property type="term" value="F:unfolded protein binding"/>
    <property type="evidence" value="ECO:0007669"/>
    <property type="project" value="InterPro"/>
</dbReference>
<dbReference type="OrthoDB" id="10248520at2759"/>
<evidence type="ECO:0000313" key="14">
    <source>
        <dbReference type="EMBL" id="ORX71301.1"/>
    </source>
</evidence>
<evidence type="ECO:0000256" key="6">
    <source>
        <dbReference type="ARBA" id="ARBA00016107"/>
    </source>
</evidence>
<dbReference type="InterPro" id="IPR053374">
    <property type="entry name" value="TCP-1_chaperonin"/>
</dbReference>
<dbReference type="NCBIfam" id="NF041082">
    <property type="entry name" value="thermosome_alpha"/>
    <property type="match status" value="1"/>
</dbReference>
<evidence type="ECO:0000256" key="8">
    <source>
        <dbReference type="ARBA" id="ARBA00022741"/>
    </source>
</evidence>
<dbReference type="NCBIfam" id="NF041083">
    <property type="entry name" value="thermosome_beta"/>
    <property type="match status" value="1"/>
</dbReference>
<dbReference type="InterPro" id="IPR017998">
    <property type="entry name" value="Chaperone_TCP-1"/>
</dbReference>
<dbReference type="InterPro" id="IPR054827">
    <property type="entry name" value="thermosome_alpha"/>
</dbReference>
<evidence type="ECO:0000256" key="9">
    <source>
        <dbReference type="ARBA" id="ARBA00022840"/>
    </source>
</evidence>
<dbReference type="InterPro" id="IPR027409">
    <property type="entry name" value="GroEL-like_apical_dom_sf"/>
</dbReference>
<sequence length="541" mass="58107">MANTATIAPSGGKAAPKPGKKNDTFNMKDKPTQVRLSNITAAKAVADAIRTSLGPRGMDKMIETGKKEVVISNDGATILKHMSVLHPAARMLVDLSAAQDVEAGDGTTSVVVLAGSLLSAAEKLLQKGVHPTQIAEGFQYAAIEAVKILEDISVPVSLDDRAFLLKSATTSLSSKVVSQYSSILAPIVVDSVLRVVDPAADSNVDLNDVRIVKKVGGTIDDTELVPGVVLHQNVITSAGGPTRVEKAKIGLIQFQLSPPKPDMDNQVVVNDYRQMDRILKEERNYLLNLVKKIKKAGCNVLLIQKSILRDAVNSLSLHFLAKLKIMAIKEVEREEIEFICKATGCKPIADIDSFSEDKLGYADLVEEVESNGSRIVQISGIKNAGRTASIVMRGANQYVLDEADRSVHDALCVIRCLVKKRALVVGGGAPEIEISQRLSAIAKQRTGFQAICFQAFAEAMEVIPTTLAENSGLSPIAIVTELRNRHANGEKTAGINVRKGIISDMLEENVIQPLLVSTSAVELSSETVRMLLKIDDILAAR</sequence>
<evidence type="ECO:0000256" key="4">
    <source>
        <dbReference type="ARBA" id="ARBA00011381"/>
    </source>
</evidence>
<feature type="region of interest" description="Disordered" evidence="13">
    <location>
        <begin position="1"/>
        <end position="25"/>
    </location>
</feature>
<dbReference type="GeneID" id="63803692"/>
<protein>
    <recommendedName>
        <fullName evidence="6 12">T-complex protein 1 subunit delta</fullName>
    </recommendedName>
</protein>
<feature type="compositionally biased region" description="Low complexity" evidence="13">
    <location>
        <begin position="8"/>
        <end position="17"/>
    </location>
</feature>
<evidence type="ECO:0000256" key="12">
    <source>
        <dbReference type="RuleBase" id="RU004192"/>
    </source>
</evidence>
<dbReference type="SUPFAM" id="SSF52029">
    <property type="entry name" value="GroEL apical domain-like"/>
    <property type="match status" value="1"/>
</dbReference>
<dbReference type="NCBIfam" id="TIGR02342">
    <property type="entry name" value="chap_CCT_delta"/>
    <property type="match status" value="1"/>
</dbReference>
<dbReference type="STRING" id="61395.A0A1Y1WCN9"/>
<dbReference type="PROSITE" id="PS00750">
    <property type="entry name" value="TCP1_1"/>
    <property type="match status" value="1"/>
</dbReference>
<dbReference type="EMBL" id="MCFD01000004">
    <property type="protein sequence ID" value="ORX71301.1"/>
    <property type="molecule type" value="Genomic_DNA"/>
</dbReference>
<gene>
    <name evidence="14" type="ORF">DL89DRAFT_266328</name>
</gene>
<dbReference type="Gene3D" id="1.10.560.10">
    <property type="entry name" value="GroEL-like equatorial domain"/>
    <property type="match status" value="1"/>
</dbReference>
<reference evidence="14 15" key="1">
    <citation type="submission" date="2016-07" db="EMBL/GenBank/DDBJ databases">
        <title>Pervasive Adenine N6-methylation of Active Genes in Fungi.</title>
        <authorList>
            <consortium name="DOE Joint Genome Institute"/>
            <person name="Mondo S.J."/>
            <person name="Dannebaum R.O."/>
            <person name="Kuo R.C."/>
            <person name="Labutti K."/>
            <person name="Haridas S."/>
            <person name="Kuo A."/>
            <person name="Salamov A."/>
            <person name="Ahrendt S.R."/>
            <person name="Lipzen A."/>
            <person name="Sullivan W."/>
            <person name="Andreopoulos W.B."/>
            <person name="Clum A."/>
            <person name="Lindquist E."/>
            <person name="Daum C."/>
            <person name="Ramamoorthy G.K."/>
            <person name="Gryganskyi A."/>
            <person name="Culley D."/>
            <person name="Magnuson J.K."/>
            <person name="James T.Y."/>
            <person name="O'Malley M.A."/>
            <person name="Stajich J.E."/>
            <person name="Spatafora J.W."/>
            <person name="Visel A."/>
            <person name="Grigoriev I.V."/>
        </authorList>
    </citation>
    <scope>NUCLEOTIDE SEQUENCE [LARGE SCALE GENOMIC DNA]</scope>
    <source>
        <strain evidence="14 15">ATCC 12442</strain>
    </source>
</reference>
<evidence type="ECO:0000256" key="13">
    <source>
        <dbReference type="SAM" id="MobiDB-lite"/>
    </source>
</evidence>
<keyword evidence="15" id="KW-1185">Reference proteome</keyword>
<evidence type="ECO:0000256" key="1">
    <source>
        <dbReference type="ARBA" id="ARBA00002912"/>
    </source>
</evidence>
<accession>A0A1Y1WCN9</accession>
<dbReference type="InterPro" id="IPR002194">
    <property type="entry name" value="Chaperonin_TCP-1_CS"/>
</dbReference>
<dbReference type="InterPro" id="IPR002423">
    <property type="entry name" value="Cpn60/GroEL/TCP-1"/>
</dbReference>
<comment type="similarity">
    <text evidence="3 11">Belongs to the TCP-1 chaperonin family.</text>
</comment>
<dbReference type="PROSITE" id="PS00751">
    <property type="entry name" value="TCP1_2"/>
    <property type="match status" value="1"/>
</dbReference>
<dbReference type="GO" id="GO:0005832">
    <property type="term" value="C:chaperonin-containing T-complex"/>
    <property type="evidence" value="ECO:0007669"/>
    <property type="project" value="UniProtKB-ARBA"/>
</dbReference>
<evidence type="ECO:0000256" key="5">
    <source>
        <dbReference type="ARBA" id="ARBA00011531"/>
    </source>
</evidence>
<comment type="caution">
    <text evidence="14">The sequence shown here is derived from an EMBL/GenBank/DDBJ whole genome shotgun (WGS) entry which is preliminary data.</text>
</comment>
<evidence type="ECO:0000256" key="11">
    <source>
        <dbReference type="RuleBase" id="RU004187"/>
    </source>
</evidence>
<dbReference type="PROSITE" id="PS00995">
    <property type="entry name" value="TCP1_3"/>
    <property type="match status" value="1"/>
</dbReference>
<proteinExistence type="inferred from homology"/>
<dbReference type="PANTHER" id="PTHR11353">
    <property type="entry name" value="CHAPERONIN"/>
    <property type="match status" value="1"/>
</dbReference>
<keyword evidence="8 11" id="KW-0547">Nucleotide-binding</keyword>
<name>A0A1Y1WCN9_9FUNG</name>
<dbReference type="Gene3D" id="3.30.260.10">
    <property type="entry name" value="TCP-1-like chaperonin intermediate domain"/>
    <property type="match status" value="1"/>
</dbReference>
<keyword evidence="10 11" id="KW-0143">Chaperone</keyword>
<dbReference type="GO" id="GO:0140662">
    <property type="term" value="F:ATP-dependent protein folding chaperone"/>
    <property type="evidence" value="ECO:0007669"/>
    <property type="project" value="InterPro"/>
</dbReference>
<dbReference type="Pfam" id="PF00118">
    <property type="entry name" value="Cpn60_TCP1"/>
    <property type="match status" value="1"/>
</dbReference>
<comment type="subcellular location">
    <subcellularLocation>
        <location evidence="2">Cytoplasm</location>
    </subcellularLocation>
</comment>
<keyword evidence="7" id="KW-0963">Cytoplasm</keyword>
<dbReference type="GO" id="GO:0016887">
    <property type="term" value="F:ATP hydrolysis activity"/>
    <property type="evidence" value="ECO:0007669"/>
    <property type="project" value="InterPro"/>
</dbReference>
<dbReference type="SUPFAM" id="SSF48592">
    <property type="entry name" value="GroEL equatorial domain-like"/>
    <property type="match status" value="1"/>
</dbReference>